<dbReference type="Proteomes" id="UP000235220">
    <property type="component" value="Chromosome 3"/>
</dbReference>
<evidence type="ECO:0000313" key="1">
    <source>
        <dbReference type="Proteomes" id="UP000235220"/>
    </source>
</evidence>
<reference evidence="2" key="1">
    <citation type="submission" date="2025-08" db="UniProtKB">
        <authorList>
            <consortium name="RefSeq"/>
        </authorList>
    </citation>
    <scope>IDENTIFICATION</scope>
    <source>
        <tissue evidence="2">Leaves</tissue>
    </source>
</reference>
<dbReference type="OrthoDB" id="10586098at2759"/>
<gene>
    <name evidence="2" type="primary">LOC118348041</name>
</gene>
<dbReference type="InParanoid" id="A0A6P9EKZ3"/>
<proteinExistence type="predicted"/>
<accession>A0A6P9EKZ3</accession>
<organism evidence="1 2">
    <name type="scientific">Juglans regia</name>
    <name type="common">English walnut</name>
    <dbReference type="NCBI Taxonomy" id="51240"/>
    <lineage>
        <taxon>Eukaryota</taxon>
        <taxon>Viridiplantae</taxon>
        <taxon>Streptophyta</taxon>
        <taxon>Embryophyta</taxon>
        <taxon>Tracheophyta</taxon>
        <taxon>Spermatophyta</taxon>
        <taxon>Magnoliopsida</taxon>
        <taxon>eudicotyledons</taxon>
        <taxon>Gunneridae</taxon>
        <taxon>Pentapetalae</taxon>
        <taxon>rosids</taxon>
        <taxon>fabids</taxon>
        <taxon>Fagales</taxon>
        <taxon>Juglandaceae</taxon>
        <taxon>Juglans</taxon>
    </lineage>
</organism>
<dbReference type="KEGG" id="jre:118348041"/>
<keyword evidence="1" id="KW-1185">Reference proteome</keyword>
<dbReference type="AlphaFoldDB" id="A0A6P9EKZ3"/>
<name>A0A6P9EKZ3_JUGRE</name>
<evidence type="ECO:0000313" key="2">
    <source>
        <dbReference type="RefSeq" id="XP_035544678.1"/>
    </source>
</evidence>
<dbReference type="RefSeq" id="XP_035544678.1">
    <property type="nucleotide sequence ID" value="XM_035688785.1"/>
</dbReference>
<sequence>MASLVLGDPPISSQLLTIPSCKSFSRSKTLGASLSAPSISSLSISTTIPLPTFEQLHKAQFVYLLLGRNEGFGVEDTFDAKEQAQREKTSEATVSLSPTKKDQFEDDASVKIEIDESF</sequence>
<protein>
    <submittedName>
        <fullName evidence="2">30S ribosomal protein S31, chloroplastic-like</fullName>
    </submittedName>
</protein>
<dbReference type="GeneID" id="118348041"/>